<dbReference type="STRING" id="488535.SAMN04487963_3176"/>
<protein>
    <recommendedName>
        <fullName evidence="3">Calcineurin-like phosphoesterase domain-containing protein</fullName>
    </recommendedName>
</protein>
<evidence type="ECO:0000313" key="5">
    <source>
        <dbReference type="Proteomes" id="UP000198519"/>
    </source>
</evidence>
<dbReference type="PANTHER" id="PTHR31302">
    <property type="entry name" value="TRANSMEMBRANE PROTEIN WITH METALLOPHOSPHOESTERASE DOMAIN-RELATED"/>
    <property type="match status" value="1"/>
</dbReference>
<dbReference type="Gene3D" id="3.60.21.10">
    <property type="match status" value="1"/>
</dbReference>
<dbReference type="Proteomes" id="UP000198519">
    <property type="component" value="Unassembled WGS sequence"/>
</dbReference>
<dbReference type="GO" id="GO:0016020">
    <property type="term" value="C:membrane"/>
    <property type="evidence" value="ECO:0007669"/>
    <property type="project" value="GOC"/>
</dbReference>
<dbReference type="RefSeq" id="WP_092025268.1">
    <property type="nucleotide sequence ID" value="NZ_FOUE01000005.1"/>
</dbReference>
<dbReference type="AlphaFoldDB" id="A0A1I4SEW5"/>
<dbReference type="InterPro" id="IPR051158">
    <property type="entry name" value="Metallophosphoesterase_sf"/>
</dbReference>
<dbReference type="InterPro" id="IPR004843">
    <property type="entry name" value="Calcineurin-like_PHP"/>
</dbReference>
<evidence type="ECO:0000256" key="2">
    <source>
        <dbReference type="ARBA" id="ARBA00022801"/>
    </source>
</evidence>
<dbReference type="GO" id="GO:0046872">
    <property type="term" value="F:metal ion binding"/>
    <property type="evidence" value="ECO:0007669"/>
    <property type="project" value="UniProtKB-KW"/>
</dbReference>
<dbReference type="GO" id="GO:0009245">
    <property type="term" value="P:lipid A biosynthetic process"/>
    <property type="evidence" value="ECO:0007669"/>
    <property type="project" value="TreeGrafter"/>
</dbReference>
<evidence type="ECO:0000313" key="4">
    <source>
        <dbReference type="EMBL" id="SFM62881.1"/>
    </source>
</evidence>
<organism evidence="4 5">
    <name type="scientific">Marinobacter zhejiangensis</name>
    <dbReference type="NCBI Taxonomy" id="488535"/>
    <lineage>
        <taxon>Bacteria</taxon>
        <taxon>Pseudomonadati</taxon>
        <taxon>Pseudomonadota</taxon>
        <taxon>Gammaproteobacteria</taxon>
        <taxon>Pseudomonadales</taxon>
        <taxon>Marinobacteraceae</taxon>
        <taxon>Marinobacter</taxon>
    </lineage>
</organism>
<name>A0A1I4SEW5_9GAMM</name>
<accession>A0A1I4SEW5</accession>
<sequence>MTARAPSPVPANELLDYRLSLRLGPVHARQRLGLEREYESRVFGQDHYSFHLENWTSAPRVIRFCLRFCGLLNRAQDNSRDLQVVEHSFHLPDLPEAFEGYRILHLTDLHVDMDALNLKAVINIIGELDYDLCVLTGDYRKLTWGPIDAALSGMAQLREAIDGMPLAVLGNHDSIRMLPPLEDMGYRMLLNENAEICRDGASFYVAGVDDAHFFKAHNLQKAGDDIPNGAISLLLSHTPEIWREAGHAGYDLFLCGHTHGGQICLPGGIPVTLDSSCPRSLGRGYWRYNGMQGYTSPGCGTSVLNARLNCPPEIVIHTLTRGPR</sequence>
<keyword evidence="1" id="KW-0479">Metal-binding</keyword>
<dbReference type="Pfam" id="PF00149">
    <property type="entry name" value="Metallophos"/>
    <property type="match status" value="1"/>
</dbReference>
<keyword evidence="5" id="KW-1185">Reference proteome</keyword>
<dbReference type="PANTHER" id="PTHR31302:SF31">
    <property type="entry name" value="PHOSPHODIESTERASE YAEI"/>
    <property type="match status" value="1"/>
</dbReference>
<proteinExistence type="predicted"/>
<reference evidence="5" key="1">
    <citation type="submission" date="2016-10" db="EMBL/GenBank/DDBJ databases">
        <authorList>
            <person name="Varghese N."/>
            <person name="Submissions S."/>
        </authorList>
    </citation>
    <scope>NUCLEOTIDE SEQUENCE [LARGE SCALE GENOMIC DNA]</scope>
    <source>
        <strain evidence="5">CGMCC 1.7061</strain>
    </source>
</reference>
<dbReference type="InterPro" id="IPR029052">
    <property type="entry name" value="Metallo-depent_PP-like"/>
</dbReference>
<dbReference type="SUPFAM" id="SSF56300">
    <property type="entry name" value="Metallo-dependent phosphatases"/>
    <property type="match status" value="1"/>
</dbReference>
<dbReference type="EMBL" id="FOUE01000005">
    <property type="protein sequence ID" value="SFM62881.1"/>
    <property type="molecule type" value="Genomic_DNA"/>
</dbReference>
<keyword evidence="2" id="KW-0378">Hydrolase</keyword>
<dbReference type="GO" id="GO:0008758">
    <property type="term" value="F:UDP-2,3-diacylglucosamine hydrolase activity"/>
    <property type="evidence" value="ECO:0007669"/>
    <property type="project" value="TreeGrafter"/>
</dbReference>
<gene>
    <name evidence="4" type="ORF">SAMN04487963_3176</name>
</gene>
<evidence type="ECO:0000256" key="1">
    <source>
        <dbReference type="ARBA" id="ARBA00022723"/>
    </source>
</evidence>
<evidence type="ECO:0000259" key="3">
    <source>
        <dbReference type="Pfam" id="PF00149"/>
    </source>
</evidence>
<feature type="domain" description="Calcineurin-like phosphoesterase" evidence="3">
    <location>
        <begin position="102"/>
        <end position="259"/>
    </location>
</feature>
<dbReference type="OrthoDB" id="9780884at2"/>